<dbReference type="GO" id="GO:0004601">
    <property type="term" value="F:peroxidase activity"/>
    <property type="evidence" value="ECO:0007669"/>
    <property type="project" value="UniProtKB-KW"/>
</dbReference>
<keyword evidence="3" id="KW-0479">Metal-binding</keyword>
<keyword evidence="2 7" id="KW-0575">Peroxidase</keyword>
<dbReference type="EMBL" id="AM286690">
    <property type="protein sequence ID" value="CAL16581.1"/>
    <property type="molecule type" value="Genomic_DNA"/>
</dbReference>
<dbReference type="NCBIfam" id="TIGR01413">
    <property type="entry name" value="Dyp_perox_fam"/>
    <property type="match status" value="1"/>
</dbReference>
<evidence type="ECO:0000256" key="4">
    <source>
        <dbReference type="ARBA" id="ARBA00023002"/>
    </source>
</evidence>
<dbReference type="eggNOG" id="COG2837">
    <property type="taxonomic scope" value="Bacteria"/>
</dbReference>
<dbReference type="GO" id="GO:0046872">
    <property type="term" value="F:metal ion binding"/>
    <property type="evidence" value="ECO:0007669"/>
    <property type="project" value="UniProtKB-KW"/>
</dbReference>
<dbReference type="HOGENOM" id="CLU_044178_2_0_6"/>
<organism evidence="7 8">
    <name type="scientific">Alcanivorax borkumensis (strain ATCC 700651 / DSM 11573 / NCIMB 13689 / SK2)</name>
    <dbReference type="NCBI Taxonomy" id="393595"/>
    <lineage>
        <taxon>Bacteria</taxon>
        <taxon>Pseudomonadati</taxon>
        <taxon>Pseudomonadota</taxon>
        <taxon>Gammaproteobacteria</taxon>
        <taxon>Oceanospirillales</taxon>
        <taxon>Alcanivoracaceae</taxon>
        <taxon>Alcanivorax</taxon>
    </lineage>
</organism>
<evidence type="ECO:0000256" key="1">
    <source>
        <dbReference type="ARBA" id="ARBA00001970"/>
    </source>
</evidence>
<accession>Q0VQG7</accession>
<evidence type="ECO:0000259" key="6">
    <source>
        <dbReference type="Pfam" id="PF20628"/>
    </source>
</evidence>
<evidence type="ECO:0000313" key="7">
    <source>
        <dbReference type="EMBL" id="CAL16581.1"/>
    </source>
</evidence>
<dbReference type="RefSeq" id="WP_011588416.1">
    <property type="nucleotide sequence ID" value="NC_008260.1"/>
</dbReference>
<sequence length="296" mass="33432">MDSAKELPVSTPQSGIFDRSYAHHLFFEFSLGSGFELEALRAALREIVVLKSEKTPVLLAFGPDLWACFDSRFSFSAFSLEGHIPATQGDLWVWVQAKESGDLFDTAMQVRKAVGDLLATQLELTAFVYHDMRDLTGFVDGIGNPTGEKAEKAAFIAEPHPGAGGSWVLTQKWIHDLDKFNQLPVSEQENVFGRTKEDAVEFDDERMPTDAHVGRVDVDRDGVAQKMWRRSVPYGDSGQHGLYFLAFCCELDRYDFLLRRMYGIADDSVKDRLLDFTRPVMGSWWYAPSQDWLEAL</sequence>
<dbReference type="STRING" id="393595.ABO_1133"/>
<dbReference type="OrthoDB" id="3251355at2"/>
<dbReference type="InterPro" id="IPR011008">
    <property type="entry name" value="Dimeric_a/b-barrel"/>
</dbReference>
<dbReference type="Pfam" id="PF20628">
    <property type="entry name" value="Dyp_perox_C"/>
    <property type="match status" value="1"/>
</dbReference>
<keyword evidence="5" id="KW-0408">Iron</keyword>
<proteinExistence type="predicted"/>
<evidence type="ECO:0000256" key="3">
    <source>
        <dbReference type="ARBA" id="ARBA00022723"/>
    </source>
</evidence>
<dbReference type="InterPro" id="IPR006314">
    <property type="entry name" value="Dyp_peroxidase"/>
</dbReference>
<dbReference type="PROSITE" id="PS51404">
    <property type="entry name" value="DYP_PEROXIDASE"/>
    <property type="match status" value="1"/>
</dbReference>
<evidence type="ECO:0000313" key="8">
    <source>
        <dbReference type="Proteomes" id="UP000008871"/>
    </source>
</evidence>
<protein>
    <submittedName>
        <fullName evidence="7">Dyp-type peroxidase family protein</fullName>
    </submittedName>
</protein>
<reference evidence="7 8" key="1">
    <citation type="journal article" date="2006" name="Nat. Biotechnol.">
        <title>Genome sequence of the ubiquitous hydrocarbon-degrading marine bacterium Alcanivorax borkumensis.</title>
        <authorList>
            <person name="Schneiker S."/>
            <person name="Martins dos Santos V.A.P."/>
            <person name="Bartels D."/>
            <person name="Bekel T."/>
            <person name="Brecht M."/>
            <person name="Buhrmester J."/>
            <person name="Chernikova T.N."/>
            <person name="Denaro R."/>
            <person name="Ferrer M."/>
            <person name="Gertler C."/>
            <person name="Goesmann A."/>
            <person name="Golyshina O.V."/>
            <person name="Kaminski F."/>
            <person name="Khachane A.N."/>
            <person name="Lang S."/>
            <person name="Linke B."/>
            <person name="McHardy A.C."/>
            <person name="Meyer F."/>
            <person name="Nechitaylo T."/>
            <person name="Puehler A."/>
            <person name="Regenhardt D."/>
            <person name="Rupp O."/>
            <person name="Sabirova J.S."/>
            <person name="Selbitschka W."/>
            <person name="Yakimov M.M."/>
            <person name="Timmis K.N."/>
            <person name="Vorhoelter F.-J."/>
            <person name="Weidner S."/>
            <person name="Kaiser O."/>
            <person name="Golyshin P.N."/>
        </authorList>
    </citation>
    <scope>NUCLEOTIDE SEQUENCE [LARGE SCALE GENOMIC DNA]</scope>
    <source>
        <strain evidence="8">ATCC 700651 / DSM 11573 / NCIMB 13689 / SK2</strain>
    </source>
</reference>
<dbReference type="AlphaFoldDB" id="Q0VQG7"/>
<dbReference type="KEGG" id="abo:ABO_1133"/>
<feature type="domain" description="Dyp-type peroxidase C-terminal" evidence="6">
    <location>
        <begin position="132"/>
        <end position="291"/>
    </location>
</feature>
<evidence type="ECO:0000256" key="5">
    <source>
        <dbReference type="ARBA" id="ARBA00023004"/>
    </source>
</evidence>
<dbReference type="Proteomes" id="UP000008871">
    <property type="component" value="Chromosome"/>
</dbReference>
<comment type="cofactor">
    <cofactor evidence="1">
        <name>heme b</name>
        <dbReference type="ChEBI" id="CHEBI:60344"/>
    </cofactor>
</comment>
<dbReference type="SUPFAM" id="SSF54909">
    <property type="entry name" value="Dimeric alpha+beta barrel"/>
    <property type="match status" value="1"/>
</dbReference>
<evidence type="ECO:0000256" key="2">
    <source>
        <dbReference type="ARBA" id="ARBA00022559"/>
    </source>
</evidence>
<dbReference type="GO" id="GO:0005829">
    <property type="term" value="C:cytosol"/>
    <property type="evidence" value="ECO:0007669"/>
    <property type="project" value="TreeGrafter"/>
</dbReference>
<gene>
    <name evidence="7" type="ordered locus">ABO_1133</name>
</gene>
<dbReference type="PANTHER" id="PTHR30521:SF0">
    <property type="entry name" value="DYP-TYPE PEROXIDASE FAMILY PROTEIN"/>
    <property type="match status" value="1"/>
</dbReference>
<dbReference type="PANTHER" id="PTHR30521">
    <property type="entry name" value="DEFERROCHELATASE/PEROXIDASE"/>
    <property type="match status" value="1"/>
</dbReference>
<name>Q0VQG7_ALCBS</name>
<dbReference type="GO" id="GO:0020037">
    <property type="term" value="F:heme binding"/>
    <property type="evidence" value="ECO:0007669"/>
    <property type="project" value="InterPro"/>
</dbReference>
<dbReference type="InterPro" id="IPR048328">
    <property type="entry name" value="Dyp_perox_C"/>
</dbReference>
<keyword evidence="4" id="KW-0560">Oxidoreductase</keyword>
<keyword evidence="8" id="KW-1185">Reference proteome</keyword>